<name>A0A8C9PTG3_SPEDA</name>
<evidence type="ECO:0000256" key="6">
    <source>
        <dbReference type="SAM" id="Phobius"/>
    </source>
</evidence>
<accession>A0A8C9PTG3</accession>
<dbReference type="Proteomes" id="UP000694422">
    <property type="component" value="Unplaced"/>
</dbReference>
<evidence type="ECO:0000313" key="8">
    <source>
        <dbReference type="Ensembl" id="ENSSDAP00000012298.1"/>
    </source>
</evidence>
<dbReference type="GO" id="GO:0004065">
    <property type="term" value="F:arylsulfatase activity"/>
    <property type="evidence" value="ECO:0007669"/>
    <property type="project" value="TreeGrafter"/>
</dbReference>
<keyword evidence="3" id="KW-0479">Metal-binding</keyword>
<reference evidence="8" key="2">
    <citation type="submission" date="2025-09" db="UniProtKB">
        <authorList>
            <consortium name="Ensembl"/>
        </authorList>
    </citation>
    <scope>IDENTIFICATION</scope>
</reference>
<dbReference type="AlphaFoldDB" id="A0A8C9PTG3"/>
<dbReference type="Gene3D" id="3.40.720.10">
    <property type="entry name" value="Alkaline Phosphatase, subunit A"/>
    <property type="match status" value="1"/>
</dbReference>
<keyword evidence="6" id="KW-0472">Membrane</keyword>
<evidence type="ECO:0000259" key="7">
    <source>
        <dbReference type="Pfam" id="PF00884"/>
    </source>
</evidence>
<dbReference type="InterPro" id="IPR050738">
    <property type="entry name" value="Sulfatase"/>
</dbReference>
<dbReference type="PANTHER" id="PTHR42693:SF5">
    <property type="entry name" value="ARYLSULFATASE D"/>
    <property type="match status" value="1"/>
</dbReference>
<dbReference type="InterPro" id="IPR000917">
    <property type="entry name" value="Sulfatase_N"/>
</dbReference>
<reference evidence="8" key="1">
    <citation type="submission" date="2025-08" db="UniProtKB">
        <authorList>
            <consortium name="Ensembl"/>
        </authorList>
    </citation>
    <scope>IDENTIFICATION</scope>
</reference>
<keyword evidence="5" id="KW-0106">Calcium</keyword>
<dbReference type="PANTHER" id="PTHR42693">
    <property type="entry name" value="ARYLSULFATASE FAMILY MEMBER"/>
    <property type="match status" value="1"/>
</dbReference>
<dbReference type="PROSITE" id="PS00523">
    <property type="entry name" value="SULFATASE_1"/>
    <property type="match status" value="1"/>
</dbReference>
<dbReference type="InterPro" id="IPR024607">
    <property type="entry name" value="Sulfatase_CS"/>
</dbReference>
<feature type="transmembrane region" description="Helical" evidence="6">
    <location>
        <begin position="205"/>
        <end position="225"/>
    </location>
</feature>
<comment type="similarity">
    <text evidence="2">Belongs to the sulfatase family.</text>
</comment>
<feature type="domain" description="Sulfatase N-terminal" evidence="7">
    <location>
        <begin position="43"/>
        <end position="149"/>
    </location>
</feature>
<dbReference type="GO" id="GO:0046872">
    <property type="term" value="F:metal ion binding"/>
    <property type="evidence" value="ECO:0007669"/>
    <property type="project" value="UniProtKB-KW"/>
</dbReference>
<dbReference type="Pfam" id="PF00884">
    <property type="entry name" value="Sulfatase"/>
    <property type="match status" value="1"/>
</dbReference>
<keyword evidence="9" id="KW-1185">Reference proteome</keyword>
<dbReference type="Ensembl" id="ENSSDAT00000013917.1">
    <property type="protein sequence ID" value="ENSSDAP00000012298.1"/>
    <property type="gene ID" value="ENSSDAG00000011085.1"/>
</dbReference>
<comment type="cofactor">
    <cofactor evidence="1">
        <name>Ca(2+)</name>
        <dbReference type="ChEBI" id="CHEBI:29108"/>
    </cofactor>
</comment>
<evidence type="ECO:0000256" key="4">
    <source>
        <dbReference type="ARBA" id="ARBA00022801"/>
    </source>
</evidence>
<proteinExistence type="inferred from homology"/>
<organism evidence="8 9">
    <name type="scientific">Spermophilus dauricus</name>
    <name type="common">Daurian ground squirrel</name>
    <dbReference type="NCBI Taxonomy" id="99837"/>
    <lineage>
        <taxon>Eukaryota</taxon>
        <taxon>Metazoa</taxon>
        <taxon>Chordata</taxon>
        <taxon>Craniata</taxon>
        <taxon>Vertebrata</taxon>
        <taxon>Euteleostomi</taxon>
        <taxon>Mammalia</taxon>
        <taxon>Eutheria</taxon>
        <taxon>Euarchontoglires</taxon>
        <taxon>Glires</taxon>
        <taxon>Rodentia</taxon>
        <taxon>Sciuromorpha</taxon>
        <taxon>Sciuridae</taxon>
        <taxon>Xerinae</taxon>
        <taxon>Marmotini</taxon>
        <taxon>Spermophilus</taxon>
    </lineage>
</organism>
<evidence type="ECO:0000256" key="3">
    <source>
        <dbReference type="ARBA" id="ARBA00022723"/>
    </source>
</evidence>
<feature type="transmembrane region" description="Helical" evidence="6">
    <location>
        <begin position="231"/>
        <end position="253"/>
    </location>
</feature>
<sequence>MPNPVHLFSAFFVFLCRDSTLLLFLVCWLLQTCEPKSPNASKPNILLILADDLGIGDVGCYGNHTLRTPNIDRLAKEGVRLTQHLAAAPLCTPSRAAFLTGRYALRSGMDNHEYRVLYWNAGSGGLPANETTFAKILKQQGYATGLVGMRTPDSPSIQLSRDQFSPEEKNHFHPSPPLESVPGPALALSDGLQFRSSHCRGSSRYTRILALGVLTLAAAKLSGLLSVPWTVVGGAAGLVFLFFITWFSSCGFVRRWNCVLMRNHQVTEQPMDVGSTTQRMLQEATAYSQRWGPSRCGRGGRGSGQVLSRELLWGPIAASVLERSNLTLHSQMKGSYPSSWMHSIPWYICCRIFLWSHFCPRLSS</sequence>
<dbReference type="SUPFAM" id="SSF53649">
    <property type="entry name" value="Alkaline phosphatase-like"/>
    <property type="match status" value="1"/>
</dbReference>
<keyword evidence="4" id="KW-0378">Hydrolase</keyword>
<dbReference type="Gene3D" id="1.10.287.550">
    <property type="entry name" value="Helix hairpin bin"/>
    <property type="match status" value="1"/>
</dbReference>
<feature type="transmembrane region" description="Helical" evidence="6">
    <location>
        <begin position="6"/>
        <end position="30"/>
    </location>
</feature>
<evidence type="ECO:0000256" key="5">
    <source>
        <dbReference type="ARBA" id="ARBA00022837"/>
    </source>
</evidence>
<keyword evidence="6" id="KW-1133">Transmembrane helix</keyword>
<keyword evidence="6" id="KW-0812">Transmembrane</keyword>
<evidence type="ECO:0000256" key="1">
    <source>
        <dbReference type="ARBA" id="ARBA00001913"/>
    </source>
</evidence>
<protein>
    <recommendedName>
        <fullName evidence="7">Sulfatase N-terminal domain-containing protein</fullName>
    </recommendedName>
</protein>
<evidence type="ECO:0000313" key="9">
    <source>
        <dbReference type="Proteomes" id="UP000694422"/>
    </source>
</evidence>
<evidence type="ECO:0000256" key="2">
    <source>
        <dbReference type="ARBA" id="ARBA00008779"/>
    </source>
</evidence>
<dbReference type="InterPro" id="IPR017850">
    <property type="entry name" value="Alkaline_phosphatase_core_sf"/>
</dbReference>